<evidence type="ECO:0000256" key="1">
    <source>
        <dbReference type="SAM" id="MobiDB-lite"/>
    </source>
</evidence>
<proteinExistence type="predicted"/>
<evidence type="ECO:0000313" key="2">
    <source>
        <dbReference type="EMBL" id="CAK7943808.1"/>
    </source>
</evidence>
<evidence type="ECO:0000313" key="3">
    <source>
        <dbReference type="Proteomes" id="UP001162060"/>
    </source>
</evidence>
<organism evidence="2 3">
    <name type="scientific">Peronospora matthiolae</name>
    <dbReference type="NCBI Taxonomy" id="2874970"/>
    <lineage>
        <taxon>Eukaryota</taxon>
        <taxon>Sar</taxon>
        <taxon>Stramenopiles</taxon>
        <taxon>Oomycota</taxon>
        <taxon>Peronosporomycetes</taxon>
        <taxon>Peronosporales</taxon>
        <taxon>Peronosporaceae</taxon>
        <taxon>Peronospora</taxon>
    </lineage>
</organism>
<comment type="caution">
    <text evidence="2">The sequence shown here is derived from an EMBL/GenBank/DDBJ whole genome shotgun (WGS) entry which is preliminary data.</text>
</comment>
<feature type="region of interest" description="Disordered" evidence="1">
    <location>
        <begin position="26"/>
        <end position="55"/>
    </location>
</feature>
<dbReference type="EMBL" id="CAKLBY020000304">
    <property type="protein sequence ID" value="CAK7943808.1"/>
    <property type="molecule type" value="Genomic_DNA"/>
</dbReference>
<gene>
    <name evidence="2" type="ORF">PM001_LOCUS28958</name>
</gene>
<reference evidence="2" key="1">
    <citation type="submission" date="2024-01" db="EMBL/GenBank/DDBJ databases">
        <authorList>
            <person name="Webb A."/>
        </authorList>
    </citation>
    <scope>NUCLEOTIDE SEQUENCE</scope>
    <source>
        <strain evidence="2">Pm1</strain>
    </source>
</reference>
<dbReference type="Proteomes" id="UP001162060">
    <property type="component" value="Unassembled WGS sequence"/>
</dbReference>
<protein>
    <submittedName>
        <fullName evidence="2">Uncharacterized protein</fullName>
    </submittedName>
</protein>
<accession>A0AAV1VDK8</accession>
<dbReference type="AlphaFoldDB" id="A0AAV1VDK8"/>
<sequence length="159" mass="17592">MGSLGSGVGTFWSAKVLSRAVIEEDRDRGITMETNQSFPPSGPTSPQPSDHTRSPARWRCLRLQDWQASSFRDLKLRSQKAIRGDPILLQEEIPDPDGLDRKSCQKMRKGVKRNIAHKVAQPDQHRMMTDGAGDGCGKAVTRKFLLGLGSAIAQFARFS</sequence>
<name>A0AAV1VDK8_9STRA</name>